<feature type="domain" description="4Fe-4S ferredoxin-type" evidence="12">
    <location>
        <begin position="168"/>
        <end position="197"/>
    </location>
</feature>
<keyword evidence="10" id="KW-1003">Cell membrane</keyword>
<feature type="binding site" evidence="10">
    <location>
        <position position="183"/>
    </location>
    <ligand>
        <name>[4Fe-4S] cluster</name>
        <dbReference type="ChEBI" id="CHEBI:49883"/>
        <label>3</label>
    </ligand>
</feature>
<feature type="binding site" evidence="10">
    <location>
        <position position="53"/>
    </location>
    <ligand>
        <name>[4Fe-4S] cluster</name>
        <dbReference type="ChEBI" id="CHEBI:49883"/>
        <label>1</label>
    </ligand>
</feature>
<dbReference type="InterPro" id="IPR010207">
    <property type="entry name" value="Elect_transpt_cplx_RnfB/RsxB"/>
</dbReference>
<comment type="function">
    <text evidence="10">Part of a membrane-bound complex that couples electron transfer with translocation of ions across the membrane.</text>
</comment>
<protein>
    <recommendedName>
        <fullName evidence="10">Ion-translocating oxidoreductase complex subunit B</fullName>
        <ecNumber evidence="10">7.-.-.-</ecNumber>
    </recommendedName>
    <alternativeName>
        <fullName evidence="10">Rnf electron transport complex subunit B</fullName>
    </alternativeName>
</protein>
<comment type="caution">
    <text evidence="14">The sequence shown here is derived from an EMBL/GenBank/DDBJ whole genome shotgun (WGS) entry which is preliminary data.</text>
</comment>
<keyword evidence="3 10" id="KW-0479">Metal-binding</keyword>
<comment type="subunit">
    <text evidence="10">The complex is composed of six subunits: RnfA, RnfB, RnfC, RnfD, RnfE and RnfG.</text>
</comment>
<keyword evidence="2 10" id="KW-0004">4Fe-4S</keyword>
<feature type="binding site" evidence="10">
    <location>
        <position position="180"/>
    </location>
    <ligand>
        <name>[4Fe-4S] cluster</name>
        <dbReference type="ChEBI" id="CHEBI:49883"/>
        <label>3</label>
    </ligand>
</feature>
<feature type="binding site" evidence="10">
    <location>
        <position position="187"/>
    </location>
    <ligand>
        <name>[4Fe-4S] cluster</name>
        <dbReference type="ChEBI" id="CHEBI:49883"/>
        <label>2</label>
    </ligand>
</feature>
<dbReference type="PROSITE" id="PS51656">
    <property type="entry name" value="4FE4S"/>
    <property type="match status" value="1"/>
</dbReference>
<dbReference type="PROSITE" id="PS51379">
    <property type="entry name" value="4FE4S_FER_2"/>
    <property type="match status" value="3"/>
</dbReference>
<keyword evidence="4 10" id="KW-0677">Repeat</keyword>
<dbReference type="EC" id="7.-.-.-" evidence="10"/>
<dbReference type="CDD" id="cd10549">
    <property type="entry name" value="MtMvhB_like"/>
    <property type="match status" value="1"/>
</dbReference>
<evidence type="ECO:0000256" key="11">
    <source>
        <dbReference type="SAM" id="MobiDB-lite"/>
    </source>
</evidence>
<dbReference type="GO" id="GO:0009055">
    <property type="term" value="F:electron transfer activity"/>
    <property type="evidence" value="ECO:0007669"/>
    <property type="project" value="InterPro"/>
</dbReference>
<dbReference type="GeneID" id="85014258"/>
<evidence type="ECO:0000313" key="15">
    <source>
        <dbReference type="Proteomes" id="UP000522163"/>
    </source>
</evidence>
<dbReference type="Gene3D" id="3.30.70.20">
    <property type="match status" value="2"/>
</dbReference>
<name>A0A7W9SF99_9FIRM</name>
<keyword evidence="5 10" id="KW-1278">Translocase</keyword>
<dbReference type="InterPro" id="IPR017900">
    <property type="entry name" value="4Fe4S_Fe_S_CS"/>
</dbReference>
<dbReference type="NCBIfam" id="TIGR01944">
    <property type="entry name" value="rnfB"/>
    <property type="match status" value="1"/>
</dbReference>
<keyword evidence="8 10" id="KW-0411">Iron-sulfur</keyword>
<dbReference type="InterPro" id="IPR050395">
    <property type="entry name" value="4Fe4S_Ferredoxin_RnfB"/>
</dbReference>
<proteinExistence type="inferred from homology"/>
<evidence type="ECO:0000256" key="5">
    <source>
        <dbReference type="ARBA" id="ARBA00022967"/>
    </source>
</evidence>
<evidence type="ECO:0000256" key="4">
    <source>
        <dbReference type="ARBA" id="ARBA00022737"/>
    </source>
</evidence>
<dbReference type="InterPro" id="IPR017896">
    <property type="entry name" value="4Fe4S_Fe-S-bd"/>
</dbReference>
<feature type="binding site" evidence="10">
    <location>
        <position position="148"/>
    </location>
    <ligand>
        <name>[4Fe-4S] cluster</name>
        <dbReference type="ChEBI" id="CHEBI:49883"/>
        <label>2</label>
    </ligand>
</feature>
<evidence type="ECO:0000256" key="7">
    <source>
        <dbReference type="ARBA" id="ARBA00023004"/>
    </source>
</evidence>
<evidence type="ECO:0000256" key="2">
    <source>
        <dbReference type="ARBA" id="ARBA00022485"/>
    </source>
</evidence>
<evidence type="ECO:0000256" key="8">
    <source>
        <dbReference type="ARBA" id="ARBA00023014"/>
    </source>
</evidence>
<feature type="domain" description="4Fe-4S ferredoxin-type" evidence="12">
    <location>
        <begin position="243"/>
        <end position="270"/>
    </location>
</feature>
<evidence type="ECO:0000313" key="14">
    <source>
        <dbReference type="EMBL" id="MBB6040736.1"/>
    </source>
</evidence>
<dbReference type="GO" id="GO:0005886">
    <property type="term" value="C:plasma membrane"/>
    <property type="evidence" value="ECO:0007669"/>
    <property type="project" value="UniProtKB-SubCell"/>
</dbReference>
<dbReference type="SUPFAM" id="SSF54862">
    <property type="entry name" value="4Fe-4S ferredoxins"/>
    <property type="match status" value="1"/>
</dbReference>
<keyword evidence="6 10" id="KW-0249">Electron transport</keyword>
<reference evidence="14 15" key="1">
    <citation type="submission" date="2020-08" db="EMBL/GenBank/DDBJ databases">
        <title>Genomic Encyclopedia of Type Strains, Phase IV (KMG-IV): sequencing the most valuable type-strain genomes for metagenomic binning, comparative biology and taxonomic classification.</title>
        <authorList>
            <person name="Goeker M."/>
        </authorList>
    </citation>
    <scope>NUCLEOTIDE SEQUENCE [LARGE SCALE GENOMIC DNA]</scope>
    <source>
        <strain evidence="14 15">DSM 17245</strain>
    </source>
</reference>
<comment type="subcellular location">
    <subcellularLocation>
        <location evidence="10">Cell membrane</location>
    </subcellularLocation>
</comment>
<comment type="caution">
    <text evidence="10">Lacks conserved residue(s) required for the propagation of feature annotation.</text>
</comment>
<keyword evidence="9 10" id="KW-0472">Membrane</keyword>
<feature type="binding site" evidence="10">
    <location>
        <position position="144"/>
    </location>
    <ligand>
        <name>[4Fe-4S] cluster</name>
        <dbReference type="ChEBI" id="CHEBI:49883"/>
        <label>2</label>
    </ligand>
</feature>
<dbReference type="GO" id="GO:0046872">
    <property type="term" value="F:metal ion binding"/>
    <property type="evidence" value="ECO:0007669"/>
    <property type="project" value="UniProtKB-KW"/>
</dbReference>
<dbReference type="Pfam" id="PF04060">
    <property type="entry name" value="FeS"/>
    <property type="match status" value="1"/>
</dbReference>
<organism evidence="14 15">
    <name type="scientific">Oribacterium sinus</name>
    <dbReference type="NCBI Taxonomy" id="237576"/>
    <lineage>
        <taxon>Bacteria</taxon>
        <taxon>Bacillati</taxon>
        <taxon>Bacillota</taxon>
        <taxon>Clostridia</taxon>
        <taxon>Lachnospirales</taxon>
        <taxon>Lachnospiraceae</taxon>
        <taxon>Oribacterium</taxon>
    </lineage>
</organism>
<feature type="region of interest" description="Hydrophobic" evidence="10">
    <location>
        <begin position="1"/>
        <end position="30"/>
    </location>
</feature>
<dbReference type="PROSITE" id="PS00198">
    <property type="entry name" value="4FE4S_FER_1"/>
    <property type="match status" value="2"/>
</dbReference>
<dbReference type="Pfam" id="PF00037">
    <property type="entry name" value="Fer4"/>
    <property type="match status" value="1"/>
</dbReference>
<feature type="compositionally biased region" description="Basic and acidic residues" evidence="11">
    <location>
        <begin position="276"/>
        <end position="289"/>
    </location>
</feature>
<evidence type="ECO:0000256" key="6">
    <source>
        <dbReference type="ARBA" id="ARBA00022982"/>
    </source>
</evidence>
<evidence type="ECO:0000256" key="10">
    <source>
        <dbReference type="HAMAP-Rule" id="MF_00463"/>
    </source>
</evidence>
<feature type="domain" description="4Fe-4S" evidence="13">
    <location>
        <begin position="36"/>
        <end position="95"/>
    </location>
</feature>
<dbReference type="InterPro" id="IPR007202">
    <property type="entry name" value="4Fe-4S_dom"/>
</dbReference>
<dbReference type="RefSeq" id="WP_007157838.1">
    <property type="nucleotide sequence ID" value="NZ_CAUTEG010000019.1"/>
</dbReference>
<keyword evidence="7 10" id="KW-0408">Iron</keyword>
<comment type="cofactor">
    <cofactor evidence="10">
        <name>[4Fe-4S] cluster</name>
        <dbReference type="ChEBI" id="CHEBI:49883"/>
    </cofactor>
    <text evidence="10">Binds 3 [4Fe-4S] clusters.</text>
</comment>
<evidence type="ECO:0000259" key="12">
    <source>
        <dbReference type="PROSITE" id="PS51379"/>
    </source>
</evidence>
<sequence>MSLMTTLVLVAAGLVGATGLILGVFLGVASEKFKVEVDETEAKIRAALPGNNCGACGFPGCDGCAKAMALGEAPVTQCPVGGSPVAEKIAQILGTGEVSMDQEKKVAHVHCQGSCSKTKQIASYTGIADCNDLAVVPGGTEKSCPYSCCGYGSCVKVCAFDAIHVVDGVAIVDKEKCTACGACIKACPKALISFVPYKKKHIVSCKNLLKGKAVKDSCSIGCIACGICEKNCPFDAIHVLNDLAVMNEKCTDCGICAQKCPTSAITGKRVKKVEAKEAPVQEKKEEAKEAPVSAG</sequence>
<evidence type="ECO:0000256" key="1">
    <source>
        <dbReference type="ARBA" id="ARBA00022448"/>
    </source>
</evidence>
<evidence type="ECO:0000259" key="13">
    <source>
        <dbReference type="PROSITE" id="PS51656"/>
    </source>
</evidence>
<feature type="domain" description="4Fe-4S ferredoxin-type" evidence="12">
    <location>
        <begin position="211"/>
        <end position="242"/>
    </location>
</feature>
<feature type="binding site" evidence="10">
    <location>
        <position position="158"/>
    </location>
    <ligand>
        <name>[4Fe-4S] cluster</name>
        <dbReference type="ChEBI" id="CHEBI:49883"/>
        <label>3</label>
    </ligand>
</feature>
<dbReference type="Proteomes" id="UP000522163">
    <property type="component" value="Unassembled WGS sequence"/>
</dbReference>
<dbReference type="GO" id="GO:0022900">
    <property type="term" value="P:electron transport chain"/>
    <property type="evidence" value="ECO:0007669"/>
    <property type="project" value="UniProtKB-UniRule"/>
</dbReference>
<dbReference type="Gene3D" id="1.10.15.40">
    <property type="entry name" value="Electron transport complex subunit B, putative Fe-S cluster"/>
    <property type="match status" value="1"/>
</dbReference>
<evidence type="ECO:0000256" key="9">
    <source>
        <dbReference type="ARBA" id="ARBA00023136"/>
    </source>
</evidence>
<dbReference type="GO" id="GO:0051539">
    <property type="term" value="F:4 iron, 4 sulfur cluster binding"/>
    <property type="evidence" value="ECO:0007669"/>
    <property type="project" value="UniProtKB-UniRule"/>
</dbReference>
<accession>A0A7W9SF99</accession>
<feature type="region of interest" description="Disordered" evidence="11">
    <location>
        <begin position="276"/>
        <end position="295"/>
    </location>
</feature>
<feature type="binding site" evidence="10">
    <location>
        <position position="78"/>
    </location>
    <ligand>
        <name>[4Fe-4S] cluster</name>
        <dbReference type="ChEBI" id="CHEBI:49883"/>
        <label>1</label>
    </ligand>
</feature>
<feature type="binding site" evidence="10">
    <location>
        <position position="56"/>
    </location>
    <ligand>
        <name>[4Fe-4S] cluster</name>
        <dbReference type="ChEBI" id="CHEBI:49883"/>
        <label>1</label>
    </ligand>
</feature>
<feature type="binding site" evidence="10">
    <location>
        <position position="154"/>
    </location>
    <ligand>
        <name>[4Fe-4S] cluster</name>
        <dbReference type="ChEBI" id="CHEBI:49883"/>
        <label>2</label>
    </ligand>
</feature>
<dbReference type="PANTHER" id="PTHR43560">
    <property type="entry name" value="ION-TRANSLOCATING OXIDOREDUCTASE COMPLEX SUBUNIT B"/>
    <property type="match status" value="1"/>
</dbReference>
<dbReference type="AlphaFoldDB" id="A0A7W9SF99"/>
<dbReference type="PANTHER" id="PTHR43560:SF1">
    <property type="entry name" value="ION-TRANSLOCATING OXIDOREDUCTASE COMPLEX SUBUNIT B"/>
    <property type="match status" value="1"/>
</dbReference>
<dbReference type="Pfam" id="PF13187">
    <property type="entry name" value="Fer4_9"/>
    <property type="match status" value="1"/>
</dbReference>
<evidence type="ECO:0000256" key="3">
    <source>
        <dbReference type="ARBA" id="ARBA00022723"/>
    </source>
</evidence>
<keyword evidence="1 10" id="KW-0813">Transport</keyword>
<gene>
    <name evidence="10" type="primary">rnfB</name>
    <name evidence="14" type="ORF">HNQ46_000699</name>
</gene>
<feature type="binding site" evidence="10">
    <location>
        <position position="61"/>
    </location>
    <ligand>
        <name>[4Fe-4S] cluster</name>
        <dbReference type="ChEBI" id="CHEBI:49883"/>
        <label>1</label>
    </ligand>
</feature>
<feature type="binding site" evidence="10">
    <location>
        <position position="177"/>
    </location>
    <ligand>
        <name>[4Fe-4S] cluster</name>
        <dbReference type="ChEBI" id="CHEBI:49883"/>
        <label>3</label>
    </ligand>
</feature>
<comment type="similarity">
    <text evidence="10">Belongs to the 4Fe4S bacterial-type ferredoxin family. RnfB subfamily.</text>
</comment>
<dbReference type="EMBL" id="JACHHH010000003">
    <property type="protein sequence ID" value="MBB6040736.1"/>
    <property type="molecule type" value="Genomic_DNA"/>
</dbReference>
<dbReference type="HAMAP" id="MF_00463">
    <property type="entry name" value="RsxB_RnfB"/>
    <property type="match status" value="1"/>
</dbReference>